<feature type="transmembrane region" description="Helical" evidence="1">
    <location>
        <begin position="196"/>
        <end position="217"/>
    </location>
</feature>
<reference evidence="2 3" key="1">
    <citation type="submission" date="2024-10" db="EMBL/GenBank/DDBJ databases">
        <title>The Natural Products Discovery Center: Release of the First 8490 Sequenced Strains for Exploring Actinobacteria Biosynthetic Diversity.</title>
        <authorList>
            <person name="Kalkreuter E."/>
            <person name="Kautsar S.A."/>
            <person name="Yang D."/>
            <person name="Bader C.D."/>
            <person name="Teijaro C.N."/>
            <person name="Fluegel L."/>
            <person name="Davis C.M."/>
            <person name="Simpson J.R."/>
            <person name="Lauterbach L."/>
            <person name="Steele A.D."/>
            <person name="Gui C."/>
            <person name="Meng S."/>
            <person name="Li G."/>
            <person name="Viehrig K."/>
            <person name="Ye F."/>
            <person name="Su P."/>
            <person name="Kiefer A.F."/>
            <person name="Nichols A."/>
            <person name="Cepeda A.J."/>
            <person name="Yan W."/>
            <person name="Fan B."/>
            <person name="Jiang Y."/>
            <person name="Adhikari A."/>
            <person name="Zheng C.-J."/>
            <person name="Schuster L."/>
            <person name="Cowan T.M."/>
            <person name="Smanski M.J."/>
            <person name="Chevrette M.G."/>
            <person name="De Carvalho L.P.S."/>
            <person name="Shen B."/>
        </authorList>
    </citation>
    <scope>NUCLEOTIDE SEQUENCE [LARGE SCALE GENOMIC DNA]</scope>
    <source>
        <strain evidence="2 3">NPDC006488</strain>
    </source>
</reference>
<comment type="caution">
    <text evidence="2">The sequence shown here is derived from an EMBL/GenBank/DDBJ whole genome shotgun (WGS) entry which is preliminary data.</text>
</comment>
<name>A0ABW6MAN5_9ACTN</name>
<dbReference type="RefSeq" id="WP_388110971.1">
    <property type="nucleotide sequence ID" value="NZ_JBIAHM010000011.1"/>
</dbReference>
<accession>A0ABW6MAN5</accession>
<keyword evidence="1" id="KW-1133">Transmembrane helix</keyword>
<protein>
    <submittedName>
        <fullName evidence="2">ABC transporter permease</fullName>
    </submittedName>
</protein>
<keyword evidence="3" id="KW-1185">Reference proteome</keyword>
<proteinExistence type="predicted"/>
<keyword evidence="1" id="KW-0472">Membrane</keyword>
<evidence type="ECO:0000313" key="3">
    <source>
        <dbReference type="Proteomes" id="UP001601303"/>
    </source>
</evidence>
<sequence length="273" mass="27245">MSASTVTTAAPRPAYRVTGRRVVRSEWSKFRSLRSSWITLGVAVLFLVVIGSVAAALYSPDGPLGGKDADSGAALTLALAGTNLAALAVGALGVLLSAGEYGTGMVRSTFAAVPGRLPVLWAKCAVYGPVAFVASTLGALLSFLFGSAALHGERIALSLGDAGVLRCLLGAGLYLGLVGVYGVTVGLLVRSTAGGIAILAGAVLVLPGLTGLLPSSLGDTVSRYLPSNAGQSVMTLHASGGSLVGPGAGMTALLVWAVLLLAGAACRLRRSDV</sequence>
<evidence type="ECO:0000313" key="2">
    <source>
        <dbReference type="EMBL" id="MFE9602819.1"/>
    </source>
</evidence>
<feature type="transmembrane region" description="Helical" evidence="1">
    <location>
        <begin position="163"/>
        <end position="189"/>
    </location>
</feature>
<feature type="transmembrane region" description="Helical" evidence="1">
    <location>
        <begin position="243"/>
        <end position="266"/>
    </location>
</feature>
<feature type="transmembrane region" description="Helical" evidence="1">
    <location>
        <begin position="78"/>
        <end position="99"/>
    </location>
</feature>
<feature type="transmembrane region" description="Helical" evidence="1">
    <location>
        <begin position="120"/>
        <end position="143"/>
    </location>
</feature>
<keyword evidence="1" id="KW-0812">Transmembrane</keyword>
<dbReference type="EMBL" id="JBIAHM010000011">
    <property type="protein sequence ID" value="MFE9602819.1"/>
    <property type="molecule type" value="Genomic_DNA"/>
</dbReference>
<dbReference type="Proteomes" id="UP001601303">
    <property type="component" value="Unassembled WGS sequence"/>
</dbReference>
<organism evidence="2 3">
    <name type="scientific">Streptomyces hokutonensis</name>
    <dbReference type="NCBI Taxonomy" id="1306990"/>
    <lineage>
        <taxon>Bacteria</taxon>
        <taxon>Bacillati</taxon>
        <taxon>Actinomycetota</taxon>
        <taxon>Actinomycetes</taxon>
        <taxon>Kitasatosporales</taxon>
        <taxon>Streptomycetaceae</taxon>
        <taxon>Streptomyces</taxon>
    </lineage>
</organism>
<feature type="transmembrane region" description="Helical" evidence="1">
    <location>
        <begin position="37"/>
        <end position="58"/>
    </location>
</feature>
<evidence type="ECO:0000256" key="1">
    <source>
        <dbReference type="SAM" id="Phobius"/>
    </source>
</evidence>
<gene>
    <name evidence="2" type="ORF">ACFYNQ_30190</name>
</gene>